<name>A0ABU6XTL0_9FABA</name>
<sequence length="66" mass="7465">KNGERKLEEQEMKIWKHSGQSLDASQVRVHAKQPMPRHGSQRLGVAQHPPSSRNTQSQRLGVELNA</sequence>
<reference evidence="2 3" key="1">
    <citation type="journal article" date="2023" name="Plants (Basel)">
        <title>Bridging the Gap: Combining Genomics and Transcriptomics Approaches to Understand Stylosanthes scabra, an Orphan Legume from the Brazilian Caatinga.</title>
        <authorList>
            <person name="Ferreira-Neto J.R.C."/>
            <person name="da Silva M.D."/>
            <person name="Binneck E."/>
            <person name="de Melo N.F."/>
            <person name="da Silva R.H."/>
            <person name="de Melo A.L.T.M."/>
            <person name="Pandolfi V."/>
            <person name="Bustamante F.O."/>
            <person name="Brasileiro-Vidal A.C."/>
            <person name="Benko-Iseppon A.M."/>
        </authorList>
    </citation>
    <scope>NUCLEOTIDE SEQUENCE [LARGE SCALE GENOMIC DNA]</scope>
    <source>
        <tissue evidence="2">Leaves</tissue>
    </source>
</reference>
<accession>A0ABU6XTL0</accession>
<feature type="non-terminal residue" evidence="2">
    <location>
        <position position="1"/>
    </location>
</feature>
<evidence type="ECO:0000313" key="3">
    <source>
        <dbReference type="Proteomes" id="UP001341840"/>
    </source>
</evidence>
<dbReference type="Proteomes" id="UP001341840">
    <property type="component" value="Unassembled WGS sequence"/>
</dbReference>
<protein>
    <submittedName>
        <fullName evidence="2">Uncharacterized protein</fullName>
    </submittedName>
</protein>
<evidence type="ECO:0000256" key="1">
    <source>
        <dbReference type="SAM" id="MobiDB-lite"/>
    </source>
</evidence>
<comment type="caution">
    <text evidence="2">The sequence shown here is derived from an EMBL/GenBank/DDBJ whole genome shotgun (WGS) entry which is preliminary data.</text>
</comment>
<feature type="compositionally biased region" description="Basic and acidic residues" evidence="1">
    <location>
        <begin position="1"/>
        <end position="14"/>
    </location>
</feature>
<feature type="region of interest" description="Disordered" evidence="1">
    <location>
        <begin position="1"/>
        <end position="66"/>
    </location>
</feature>
<organism evidence="2 3">
    <name type="scientific">Stylosanthes scabra</name>
    <dbReference type="NCBI Taxonomy" id="79078"/>
    <lineage>
        <taxon>Eukaryota</taxon>
        <taxon>Viridiplantae</taxon>
        <taxon>Streptophyta</taxon>
        <taxon>Embryophyta</taxon>
        <taxon>Tracheophyta</taxon>
        <taxon>Spermatophyta</taxon>
        <taxon>Magnoliopsida</taxon>
        <taxon>eudicotyledons</taxon>
        <taxon>Gunneridae</taxon>
        <taxon>Pentapetalae</taxon>
        <taxon>rosids</taxon>
        <taxon>fabids</taxon>
        <taxon>Fabales</taxon>
        <taxon>Fabaceae</taxon>
        <taxon>Papilionoideae</taxon>
        <taxon>50 kb inversion clade</taxon>
        <taxon>dalbergioids sensu lato</taxon>
        <taxon>Dalbergieae</taxon>
        <taxon>Pterocarpus clade</taxon>
        <taxon>Stylosanthes</taxon>
    </lineage>
</organism>
<proteinExistence type="predicted"/>
<evidence type="ECO:0000313" key="2">
    <source>
        <dbReference type="EMBL" id="MED6200949.1"/>
    </source>
</evidence>
<dbReference type="EMBL" id="JASCZI010213181">
    <property type="protein sequence ID" value="MED6200949.1"/>
    <property type="molecule type" value="Genomic_DNA"/>
</dbReference>
<keyword evidence="3" id="KW-1185">Reference proteome</keyword>
<gene>
    <name evidence="2" type="ORF">PIB30_090259</name>
</gene>
<feature type="compositionally biased region" description="Polar residues" evidence="1">
    <location>
        <begin position="49"/>
        <end position="59"/>
    </location>
</feature>